<evidence type="ECO:0000313" key="1">
    <source>
        <dbReference type="EMBL" id="SDC27682.1"/>
    </source>
</evidence>
<evidence type="ECO:0000313" key="2">
    <source>
        <dbReference type="EMBL" id="SDF82761.1"/>
    </source>
</evidence>
<dbReference type="EMBL" id="FNBJ01000026">
    <property type="protein sequence ID" value="SDF82761.1"/>
    <property type="molecule type" value="Genomic_DNA"/>
</dbReference>
<dbReference type="Proteomes" id="UP000199519">
    <property type="component" value="Unassembled WGS sequence"/>
</dbReference>
<dbReference type="Proteomes" id="UP000295758">
    <property type="component" value="Unassembled WGS sequence"/>
</dbReference>
<proteinExistence type="predicted"/>
<evidence type="ECO:0000313" key="4">
    <source>
        <dbReference type="EMBL" id="SET10797.1"/>
    </source>
</evidence>
<evidence type="ECO:0000313" key="3">
    <source>
        <dbReference type="EMBL" id="SDI71074.1"/>
    </source>
</evidence>
<dbReference type="EMBL" id="SOAA01000007">
    <property type="protein sequence ID" value="TDS32413.1"/>
    <property type="molecule type" value="Genomic_DNA"/>
</dbReference>
<reference evidence="3 7" key="1">
    <citation type="submission" date="2016-10" db="EMBL/GenBank/DDBJ databases">
        <authorList>
            <person name="de Groot N.N."/>
        </authorList>
    </citation>
    <scope>NUCLEOTIDE SEQUENCE [LARGE SCALE GENOMIC DNA]</scope>
    <source>
        <strain evidence="3 7">WG7</strain>
    </source>
</reference>
<accession>A0A1G6K9D9</accession>
<evidence type="ECO:0000313" key="6">
    <source>
        <dbReference type="Proteomes" id="UP000198612"/>
    </source>
</evidence>
<evidence type="ECO:0000313" key="10">
    <source>
        <dbReference type="Proteomes" id="UP000324896"/>
    </source>
</evidence>
<dbReference type="Proteomes" id="UP000198945">
    <property type="component" value="Unassembled WGS sequence"/>
</dbReference>
<sequence>MEINKKELRKMSRSFRTIANRTINAHFEEADSILRMFVDFIDNNNLILEYIENIEVEHKEVGEEIESVLSSYGRKSLDTGSSIEEEIVYTYDILKYMVENKISINSLSYGHSNSFQEMTKSFGHRVILPFVNHIESYLTEISIDMGFDEETKYVITVNGGQMNMAKDKAVINATQKNGIDVQELDELVSSIKSSLNDEIGLEEKQIINDNIEVLQEELKQDNPKKGFIRTAISGLQGVFPKITDSANLMASLTSIIQFAMSVL</sequence>
<dbReference type="Proteomes" id="UP000198612">
    <property type="component" value="Unassembled WGS sequence"/>
</dbReference>
<evidence type="ECO:0000313" key="9">
    <source>
        <dbReference type="Proteomes" id="UP000295758"/>
    </source>
</evidence>
<dbReference type="OrthoDB" id="2038825at2"/>
<evidence type="ECO:0000313" key="8">
    <source>
        <dbReference type="Proteomes" id="UP000199519"/>
    </source>
</evidence>
<reference evidence="6 8" key="2">
    <citation type="submission" date="2016-10" db="EMBL/GenBank/DDBJ databases">
        <authorList>
            <person name="Varghese N."/>
            <person name="Submissions S."/>
        </authorList>
    </citation>
    <scope>NUCLEOTIDE SEQUENCE [LARGE SCALE GENOMIC DNA]</scope>
    <source>
        <strain evidence="1 10">WG10</strain>
        <strain evidence="2 8">WG2</strain>
        <strain evidence="4 6">WG5</strain>
    </source>
</reference>
<evidence type="ECO:0000313" key="5">
    <source>
        <dbReference type="EMBL" id="TDS32413.1"/>
    </source>
</evidence>
<reference evidence="5 9" key="3">
    <citation type="submission" date="2019-03" db="EMBL/GenBank/DDBJ databases">
        <title>Deep subsurface shale carbon reservoir microbial communities from Ohio and West Virginia, USA.</title>
        <authorList>
            <person name="Wrighton K."/>
        </authorList>
    </citation>
    <scope>NUCLEOTIDE SEQUENCE [LARGE SCALE GENOMIC DNA]</scope>
    <source>
        <strain evidence="5 9">UTICA-S4D12</strain>
    </source>
</reference>
<organism evidence="1 10">
    <name type="scientific">Halanaerobium congolense</name>
    <dbReference type="NCBI Taxonomy" id="54121"/>
    <lineage>
        <taxon>Bacteria</taxon>
        <taxon>Bacillati</taxon>
        <taxon>Bacillota</taxon>
        <taxon>Clostridia</taxon>
        <taxon>Halanaerobiales</taxon>
        <taxon>Halanaerobiaceae</taxon>
        <taxon>Halanaerobium</taxon>
    </lineage>
</organism>
<protein>
    <submittedName>
        <fullName evidence="1">Uncharacterized protein</fullName>
    </submittedName>
</protein>
<evidence type="ECO:0000313" key="7">
    <source>
        <dbReference type="Proteomes" id="UP000198945"/>
    </source>
</evidence>
<name>A0A1G6K9D9_9FIRM</name>
<dbReference type="RefSeq" id="WP_073158259.1">
    <property type="nucleotide sequence ID" value="NZ_FMYT01000004.1"/>
</dbReference>
<dbReference type="EMBL" id="FMYT01000004">
    <property type="protein sequence ID" value="SDC27682.1"/>
    <property type="molecule type" value="Genomic_DNA"/>
</dbReference>
<dbReference type="STRING" id="54121.SAMN04515653_11117"/>
<gene>
    <name evidence="5" type="ORF">BY453_10790</name>
    <name evidence="1" type="ORF">SAMN04488597_10436</name>
    <name evidence="2" type="ORF">SAMN04488598_12619</name>
    <name evidence="4" type="ORF">SAMN04515652_12619</name>
    <name evidence="3" type="ORF">SAMN04515654_11262</name>
</gene>
<dbReference type="AlphaFoldDB" id="A0A1G6K9D9"/>
<dbReference type="EMBL" id="FOHG01000026">
    <property type="protein sequence ID" value="SET10797.1"/>
    <property type="molecule type" value="Genomic_DNA"/>
</dbReference>
<keyword evidence="8" id="KW-1185">Reference proteome</keyword>
<dbReference type="Proteomes" id="UP000324896">
    <property type="component" value="Unassembled WGS sequence"/>
</dbReference>
<dbReference type="EMBL" id="FNEH01000012">
    <property type="protein sequence ID" value="SDI71074.1"/>
    <property type="molecule type" value="Genomic_DNA"/>
</dbReference>